<dbReference type="GO" id="GO:0015074">
    <property type="term" value="P:DNA integration"/>
    <property type="evidence" value="ECO:0007669"/>
    <property type="project" value="InterPro"/>
</dbReference>
<sequence>MTIGQRHEMPQQPILFCEVFDVWGINFMGPFPISEGNSYILFAINYISRWVEAKATKTNDVKVVVRFLKSNIFCRFGVPRALISNQGSHFYNKTMSTLLEKYRVTHRAAIAYHPQTNGQAKDNLSDSARNVPLPDRLRKACHLPVEIEHRAYWAVKKCNMAFDQVGQERKLQLQELEVQHLEVYENSRIYKAKVKQFHDNRILRREFKVGQKVLLFHSHLKLIAGPTLVVGEVESISLCVPTIPDNTS</sequence>
<dbReference type="Proteomes" id="UP000257109">
    <property type="component" value="Unassembled WGS sequence"/>
</dbReference>
<dbReference type="STRING" id="157652.A0A371IFY0"/>
<keyword evidence="3" id="KW-1185">Reference proteome</keyword>
<feature type="non-terminal residue" evidence="2">
    <location>
        <position position="1"/>
    </location>
</feature>
<evidence type="ECO:0000313" key="3">
    <source>
        <dbReference type="Proteomes" id="UP000257109"/>
    </source>
</evidence>
<dbReference type="EMBL" id="QJKJ01000167">
    <property type="protein sequence ID" value="RDY13962.1"/>
    <property type="molecule type" value="Genomic_DNA"/>
</dbReference>
<reference evidence="2" key="1">
    <citation type="submission" date="2018-05" db="EMBL/GenBank/DDBJ databases">
        <title>Draft genome of Mucuna pruriens seed.</title>
        <authorList>
            <person name="Nnadi N.E."/>
            <person name="Vos R."/>
            <person name="Hasami M.H."/>
            <person name="Devisetty U.K."/>
            <person name="Aguiy J.C."/>
        </authorList>
    </citation>
    <scope>NUCLEOTIDE SEQUENCE [LARGE SCALE GENOMIC DNA]</scope>
    <source>
        <strain evidence="2">JCA_2017</strain>
    </source>
</reference>
<proteinExistence type="predicted"/>
<dbReference type="GO" id="GO:0003676">
    <property type="term" value="F:nucleic acid binding"/>
    <property type="evidence" value="ECO:0007669"/>
    <property type="project" value="InterPro"/>
</dbReference>
<dbReference type="Pfam" id="PF00665">
    <property type="entry name" value="rve"/>
    <property type="match status" value="1"/>
</dbReference>
<dbReference type="AlphaFoldDB" id="A0A371IFY0"/>
<dbReference type="InterPro" id="IPR001584">
    <property type="entry name" value="Integrase_cat-core"/>
</dbReference>
<dbReference type="SUPFAM" id="SSF53098">
    <property type="entry name" value="Ribonuclease H-like"/>
    <property type="match status" value="1"/>
</dbReference>
<accession>A0A371IFY0</accession>
<evidence type="ECO:0000313" key="2">
    <source>
        <dbReference type="EMBL" id="RDY13962.1"/>
    </source>
</evidence>
<gene>
    <name evidence="2" type="primary">pol</name>
    <name evidence="2" type="ORF">CR513_01054</name>
</gene>
<dbReference type="InterPro" id="IPR036397">
    <property type="entry name" value="RNaseH_sf"/>
</dbReference>
<name>A0A371IFY0_MUCPR</name>
<organism evidence="2 3">
    <name type="scientific">Mucuna pruriens</name>
    <name type="common">Velvet bean</name>
    <name type="synonym">Dolichos pruriens</name>
    <dbReference type="NCBI Taxonomy" id="157652"/>
    <lineage>
        <taxon>Eukaryota</taxon>
        <taxon>Viridiplantae</taxon>
        <taxon>Streptophyta</taxon>
        <taxon>Embryophyta</taxon>
        <taxon>Tracheophyta</taxon>
        <taxon>Spermatophyta</taxon>
        <taxon>Magnoliopsida</taxon>
        <taxon>eudicotyledons</taxon>
        <taxon>Gunneridae</taxon>
        <taxon>Pentapetalae</taxon>
        <taxon>rosids</taxon>
        <taxon>fabids</taxon>
        <taxon>Fabales</taxon>
        <taxon>Fabaceae</taxon>
        <taxon>Papilionoideae</taxon>
        <taxon>50 kb inversion clade</taxon>
        <taxon>NPAAA clade</taxon>
        <taxon>indigoferoid/millettioid clade</taxon>
        <taxon>Phaseoleae</taxon>
        <taxon>Mucuna</taxon>
    </lineage>
</organism>
<protein>
    <submittedName>
        <fullName evidence="2">Pol</fullName>
    </submittedName>
</protein>
<dbReference type="PANTHER" id="PTHR47266">
    <property type="entry name" value="ENDONUCLEASE-RELATED"/>
    <property type="match status" value="1"/>
</dbReference>
<dbReference type="OrthoDB" id="10055717at2759"/>
<evidence type="ECO:0000259" key="1">
    <source>
        <dbReference type="PROSITE" id="PS50994"/>
    </source>
</evidence>
<comment type="caution">
    <text evidence="2">The sequence shown here is derived from an EMBL/GenBank/DDBJ whole genome shotgun (WGS) entry which is preliminary data.</text>
</comment>
<dbReference type="PROSITE" id="PS50994">
    <property type="entry name" value="INTEGRASE"/>
    <property type="match status" value="1"/>
</dbReference>
<dbReference type="InterPro" id="IPR052160">
    <property type="entry name" value="Gypsy_RT_Integrase-like"/>
</dbReference>
<dbReference type="Gene3D" id="3.30.420.10">
    <property type="entry name" value="Ribonuclease H-like superfamily/Ribonuclease H"/>
    <property type="match status" value="1"/>
</dbReference>
<dbReference type="InterPro" id="IPR012337">
    <property type="entry name" value="RNaseH-like_sf"/>
</dbReference>
<feature type="domain" description="Integrase catalytic" evidence="1">
    <location>
        <begin position="9"/>
        <end position="121"/>
    </location>
</feature>